<feature type="compositionally biased region" description="Basic and acidic residues" evidence="1">
    <location>
        <begin position="16"/>
        <end position="88"/>
    </location>
</feature>
<dbReference type="GO" id="GO:0006396">
    <property type="term" value="P:RNA processing"/>
    <property type="evidence" value="ECO:0007669"/>
    <property type="project" value="InterPro"/>
</dbReference>
<gene>
    <name evidence="3" type="ORF">UCRPC4_g03286</name>
</gene>
<sequence length="319" mass="36459">MAKDKERSLNPAAQQRKLDKAKALKKGKAEAQARRNEKLARRNPDRLQRQIDDLRALEEKGQIKPREKQMLEELDKDLKAVKKAREALGNKAPTFGKERQPRNDNNRDDRGVLGKRRWDGERRHHESDSGSDTDESVRRIPMPRDTPPPIPREYHQRKNLNRQFNEPEKENRDQRQPHALPQTTYESKTMYESAPQIRNLVQEATSRFIPNIVRKKISSTKGHGGLLEPEELDRLEKEGYAATAPGGGEDGGAGFQAQLQQGPPQAPASLVSRAQTDIEAYTAAEAEEEIRRLAEEEERFRAELMKQVTVEDVPDEDDL</sequence>
<dbReference type="OrthoDB" id="5597581at2759"/>
<evidence type="ECO:0000259" key="2">
    <source>
        <dbReference type="Pfam" id="PF09429"/>
    </source>
</evidence>
<dbReference type="EMBL" id="LCWF01000076">
    <property type="protein sequence ID" value="KKY22591.1"/>
    <property type="molecule type" value="Genomic_DNA"/>
</dbReference>
<dbReference type="InterPro" id="IPR019007">
    <property type="entry name" value="Wbp11/ELF5/Saf1_N"/>
</dbReference>
<feature type="region of interest" description="Disordered" evidence="1">
    <location>
        <begin position="1"/>
        <end position="191"/>
    </location>
</feature>
<accession>A0A0G2EK78</accession>
<comment type="caution">
    <text evidence="3">The sequence shown here is derived from an EMBL/GenBank/DDBJ whole genome shotgun (WGS) entry which is preliminary data.</text>
</comment>
<reference evidence="3 4" key="1">
    <citation type="submission" date="2015-05" db="EMBL/GenBank/DDBJ databases">
        <title>Distinctive expansion of gene families associated with plant cell wall degradation and secondary metabolism in the genomes of grapevine trunk pathogens.</title>
        <authorList>
            <person name="Lawrence D.P."/>
            <person name="Travadon R."/>
            <person name="Rolshausen P.E."/>
            <person name="Baumgartner K."/>
        </authorList>
    </citation>
    <scope>NUCLEOTIDE SEQUENCE [LARGE SCALE GENOMIC DNA]</scope>
    <source>
        <strain evidence="3">UCRPC4</strain>
    </source>
</reference>
<organism evidence="3 4">
    <name type="scientific">Phaeomoniella chlamydospora</name>
    <name type="common">Phaeoacremonium chlamydosporum</name>
    <dbReference type="NCBI Taxonomy" id="158046"/>
    <lineage>
        <taxon>Eukaryota</taxon>
        <taxon>Fungi</taxon>
        <taxon>Dikarya</taxon>
        <taxon>Ascomycota</taxon>
        <taxon>Pezizomycotina</taxon>
        <taxon>Eurotiomycetes</taxon>
        <taxon>Chaetothyriomycetidae</taxon>
        <taxon>Phaeomoniellales</taxon>
        <taxon>Phaeomoniellaceae</taxon>
        <taxon>Phaeomoniella</taxon>
    </lineage>
</organism>
<dbReference type="Pfam" id="PF09429">
    <property type="entry name" value="Wbp11"/>
    <property type="match status" value="1"/>
</dbReference>
<dbReference type="Proteomes" id="UP000053317">
    <property type="component" value="Unassembled WGS sequence"/>
</dbReference>
<evidence type="ECO:0000313" key="3">
    <source>
        <dbReference type="EMBL" id="KKY22591.1"/>
    </source>
</evidence>
<feature type="compositionally biased region" description="Gly residues" evidence="1">
    <location>
        <begin position="245"/>
        <end position="254"/>
    </location>
</feature>
<dbReference type="AlphaFoldDB" id="A0A0G2EK78"/>
<reference evidence="3 4" key="2">
    <citation type="submission" date="2015-05" db="EMBL/GenBank/DDBJ databases">
        <authorList>
            <person name="Morales-Cruz A."/>
            <person name="Amrine K.C."/>
            <person name="Cantu D."/>
        </authorList>
    </citation>
    <scope>NUCLEOTIDE SEQUENCE [LARGE SCALE GENOMIC DNA]</scope>
    <source>
        <strain evidence="3">UCRPC4</strain>
    </source>
</reference>
<feature type="compositionally biased region" description="Basic and acidic residues" evidence="1">
    <location>
        <begin position="96"/>
        <end position="128"/>
    </location>
</feature>
<proteinExistence type="predicted"/>
<feature type="domain" description="Wbp11/ELF5/Saf1 N-terminal" evidence="2">
    <location>
        <begin position="6"/>
        <end position="83"/>
    </location>
</feature>
<evidence type="ECO:0000313" key="4">
    <source>
        <dbReference type="Proteomes" id="UP000053317"/>
    </source>
</evidence>
<feature type="compositionally biased region" description="Basic and acidic residues" evidence="1">
    <location>
        <begin position="165"/>
        <end position="176"/>
    </location>
</feature>
<evidence type="ECO:0000256" key="1">
    <source>
        <dbReference type="SAM" id="MobiDB-lite"/>
    </source>
</evidence>
<name>A0A0G2EK78_PHACM</name>
<protein>
    <recommendedName>
        <fullName evidence="2">Wbp11/ELF5/Saf1 N-terminal domain-containing protein</fullName>
    </recommendedName>
</protein>
<feature type="region of interest" description="Disordered" evidence="1">
    <location>
        <begin position="241"/>
        <end position="267"/>
    </location>
</feature>
<keyword evidence="4" id="KW-1185">Reference proteome</keyword>